<dbReference type="InterPro" id="IPR013747">
    <property type="entry name" value="ACP_syn_III_C"/>
</dbReference>
<protein>
    <submittedName>
        <fullName evidence="5">3-oxoacyl-ACP synthase</fullName>
    </submittedName>
    <submittedName>
        <fullName evidence="6">Ketoacyl-ACP synthase III</fullName>
    </submittedName>
</protein>
<dbReference type="RefSeq" id="WP_005809551.1">
    <property type="nucleotide sequence ID" value="NZ_CAEUHN010000002.1"/>
</dbReference>
<proteinExistence type="predicted"/>
<dbReference type="EMBL" id="QRJE01000016">
    <property type="protein sequence ID" value="RHH10999.1"/>
    <property type="molecule type" value="Genomic_DNA"/>
</dbReference>
<evidence type="ECO:0000313" key="7">
    <source>
        <dbReference type="EMBL" id="RHH10999.1"/>
    </source>
</evidence>
<dbReference type="GO" id="GO:0044550">
    <property type="term" value="P:secondary metabolite biosynthetic process"/>
    <property type="evidence" value="ECO:0007669"/>
    <property type="project" value="TreeGrafter"/>
</dbReference>
<keyword evidence="1" id="KW-0808">Transferase</keyword>
<reference evidence="5" key="1">
    <citation type="book" date="2014" name="THE 24TH EUROPEAN CONGRESS OF CLINICAL MICROBIOLOGY AND INFECTIOUS DISEASES" publisher="ECCMID 2014" city="Barcelona, Spain">
        <title>Identification of resistance genes in three multidrug-resistant Bacteroides fragilis isolates by whole genome sequencing.</title>
        <editorList>
            <person name="Unknown"/>
            <person name="A."/>
        </editorList>
        <authorList>
            <person name="Sydenham T.V."/>
            <person name="Hasman H."/>
            <person name="Wang M."/>
            <person name="Soki J."/>
            <person name="Nagy E."/>
            <person name="Justesen U.S."/>
        </authorList>
    </citation>
    <scope>NUCLEOTIDE SEQUENCE</scope>
    <source>
        <strain evidence="5">DCMOUH0018B</strain>
    </source>
</reference>
<dbReference type="Gene3D" id="3.40.47.10">
    <property type="match status" value="1"/>
</dbReference>
<keyword evidence="2" id="KW-0012">Acyltransferase</keyword>
<feature type="domain" description="Beta-ketoacyl-[acyl-carrier-protein] synthase III N-terminal" evidence="4">
    <location>
        <begin position="109"/>
        <end position="186"/>
    </location>
</feature>
<evidence type="ECO:0000313" key="5">
    <source>
        <dbReference type="EMBL" id="KFX75951.1"/>
    </source>
</evidence>
<feature type="domain" description="Beta-ketoacyl-[acyl-carrier-protein] synthase III C-terminal" evidence="3">
    <location>
        <begin position="247"/>
        <end position="332"/>
    </location>
</feature>
<dbReference type="PANTHER" id="PTHR34069:SF2">
    <property type="entry name" value="BETA-KETOACYL-[ACYL-CARRIER-PROTEIN] SYNTHASE III"/>
    <property type="match status" value="1"/>
</dbReference>
<dbReference type="GO" id="GO:0004315">
    <property type="term" value="F:3-oxoacyl-[acyl-carrier-protein] synthase activity"/>
    <property type="evidence" value="ECO:0007669"/>
    <property type="project" value="InterPro"/>
</dbReference>
<dbReference type="EMBL" id="JAPUAC010000005">
    <property type="protein sequence ID" value="MCZ2654282.1"/>
    <property type="molecule type" value="Genomic_DNA"/>
</dbReference>
<reference evidence="7 8" key="3">
    <citation type="submission" date="2018-08" db="EMBL/GenBank/DDBJ databases">
        <title>A genome reference for cultivated species of the human gut microbiota.</title>
        <authorList>
            <person name="Zou Y."/>
            <person name="Xue W."/>
            <person name="Luo G."/>
        </authorList>
    </citation>
    <scope>NUCLEOTIDE SEQUENCE [LARGE SCALE GENOMIC DNA]</scope>
    <source>
        <strain evidence="7 8">AM18-6</strain>
    </source>
</reference>
<dbReference type="PANTHER" id="PTHR34069">
    <property type="entry name" value="3-OXOACYL-[ACYL-CARRIER-PROTEIN] SYNTHASE 3"/>
    <property type="match status" value="1"/>
</dbReference>
<evidence type="ECO:0000313" key="8">
    <source>
        <dbReference type="Proteomes" id="UP000266644"/>
    </source>
</evidence>
<reference evidence="5" key="2">
    <citation type="submission" date="2014-07" db="EMBL/GenBank/DDBJ databases">
        <title>Genetics and epidemiology of antimicrobial resistance in B. fragilis group.</title>
        <authorList>
            <person name="Sydenham T.V."/>
            <person name="Hasman H."/>
            <person name="Kemp M."/>
            <person name="Justesen U.S."/>
        </authorList>
    </citation>
    <scope>NUCLEOTIDE SEQUENCE [LARGE SCALE GENOMIC DNA]</scope>
    <source>
        <strain evidence="5">DCMOUH0018B</strain>
    </source>
</reference>
<dbReference type="GO" id="GO:0006633">
    <property type="term" value="P:fatty acid biosynthetic process"/>
    <property type="evidence" value="ECO:0007669"/>
    <property type="project" value="InterPro"/>
</dbReference>
<accession>A0A0I9SCY2</accession>
<evidence type="ECO:0000256" key="2">
    <source>
        <dbReference type="ARBA" id="ARBA00023315"/>
    </source>
</evidence>
<comment type="caution">
    <text evidence="5">The sequence shown here is derived from an EMBL/GenBank/DDBJ whole genome shotgun (WGS) entry which is preliminary data.</text>
</comment>
<dbReference type="CDD" id="cd00830">
    <property type="entry name" value="KAS_III"/>
    <property type="match status" value="1"/>
</dbReference>
<evidence type="ECO:0000259" key="3">
    <source>
        <dbReference type="Pfam" id="PF08541"/>
    </source>
</evidence>
<dbReference type="Proteomes" id="UP001075704">
    <property type="component" value="Unassembled WGS sequence"/>
</dbReference>
<reference evidence="6" key="4">
    <citation type="submission" date="2022-12" db="EMBL/GenBank/DDBJ databases">
        <title>Development of a Multilocus Sequence Typing Scheme for Bacteroides fragilis Based on Whole Genome Sequencing Data and Clinical Application.</title>
        <authorList>
            <person name="Nielsen F.D."/>
            <person name="Justesen U.S."/>
        </authorList>
    </citation>
    <scope>NUCLEOTIDE SEQUENCE</scope>
    <source>
        <strain evidence="6">BF_BC_ODE_DK_2015_2</strain>
    </source>
</reference>
<name>A0A0I9SCY2_BACFG</name>
<sequence length="333" mass="36638">MKAYIKAIDYYLPENILTNEELVKEFPEWSVDKIASKIGIEQRCIADMHETSLDMAVKAAEKLFKNNSEIQKNDIDFVLFCTQSPDYVLPTSACIIQSQLNLPTTCGALDFNLGCSGYVYGLAMAKGLISSGVAKNVLLLTGETYSKYLHAQDKSNRTIFGDAASATIISTTGSAEIKDFSLGTDGNGANNLIVKTGGARIKEALNDLEYDENSNPISSDHLYMNGSEIFNFTIDVVPGLVKNILGNNNLSKEDISLFVFHQANQYMLNFLRKKMKIDEASFYYYMKKVGNTVSSTIPIALTEAFKEGILHGNVMLAGFGVGYSWGGCILEYD</sequence>
<dbReference type="PATRIC" id="fig|817.53.peg.831"/>
<dbReference type="EMBL" id="JMZZ02000041">
    <property type="protein sequence ID" value="KFX75951.1"/>
    <property type="molecule type" value="Genomic_DNA"/>
</dbReference>
<dbReference type="SUPFAM" id="SSF53901">
    <property type="entry name" value="Thiolase-like"/>
    <property type="match status" value="1"/>
</dbReference>
<dbReference type="InterPro" id="IPR016039">
    <property type="entry name" value="Thiolase-like"/>
</dbReference>
<evidence type="ECO:0000256" key="1">
    <source>
        <dbReference type="ARBA" id="ARBA00022679"/>
    </source>
</evidence>
<dbReference type="InterPro" id="IPR013751">
    <property type="entry name" value="ACP_syn_III_N"/>
</dbReference>
<organism evidence="5">
    <name type="scientific">Bacteroides fragilis</name>
    <dbReference type="NCBI Taxonomy" id="817"/>
    <lineage>
        <taxon>Bacteria</taxon>
        <taxon>Pseudomonadati</taxon>
        <taxon>Bacteroidota</taxon>
        <taxon>Bacteroidia</taxon>
        <taxon>Bacteroidales</taxon>
        <taxon>Bacteroidaceae</taxon>
        <taxon>Bacteroides</taxon>
    </lineage>
</organism>
<evidence type="ECO:0000313" key="6">
    <source>
        <dbReference type="EMBL" id="MCZ2654282.1"/>
    </source>
</evidence>
<dbReference type="NCBIfam" id="NF006829">
    <property type="entry name" value="PRK09352.1"/>
    <property type="match status" value="1"/>
</dbReference>
<dbReference type="Proteomes" id="UP000266644">
    <property type="component" value="Unassembled WGS sequence"/>
</dbReference>
<dbReference type="Pfam" id="PF08545">
    <property type="entry name" value="ACP_syn_III"/>
    <property type="match status" value="1"/>
</dbReference>
<evidence type="ECO:0000259" key="4">
    <source>
        <dbReference type="Pfam" id="PF08545"/>
    </source>
</evidence>
<gene>
    <name evidence="7" type="ORF">DW228_10990</name>
    <name evidence="5" type="ORF">EE52_0203925</name>
    <name evidence="6" type="ORF">O1422_08900</name>
</gene>
<dbReference type="AlphaFoldDB" id="A0A0I9SCY2"/>
<dbReference type="Pfam" id="PF08541">
    <property type="entry name" value="ACP_syn_III_C"/>
    <property type="match status" value="1"/>
</dbReference>